<dbReference type="RefSeq" id="WP_058843550.1">
    <property type="nucleotide sequence ID" value="NZ_JAZBNI010000002.1"/>
</dbReference>
<dbReference type="Pfam" id="PF01546">
    <property type="entry name" value="Peptidase_M20"/>
    <property type="match status" value="1"/>
</dbReference>
<gene>
    <name evidence="3" type="ORF">CRI88_12415</name>
</gene>
<dbReference type="GO" id="GO:0046872">
    <property type="term" value="F:metal ion binding"/>
    <property type="evidence" value="ECO:0007669"/>
    <property type="project" value="UniProtKB-KW"/>
</dbReference>
<dbReference type="SUPFAM" id="SSF55031">
    <property type="entry name" value="Bacterial exopeptidase dimerisation domain"/>
    <property type="match status" value="1"/>
</dbReference>
<feature type="domain" description="Peptidase M20 dimerisation" evidence="2">
    <location>
        <begin position="195"/>
        <end position="289"/>
    </location>
</feature>
<evidence type="ECO:0000256" key="1">
    <source>
        <dbReference type="PIRSR" id="PIRSR005962-1"/>
    </source>
</evidence>
<dbReference type="InterPro" id="IPR011650">
    <property type="entry name" value="Peptidase_M20_dimer"/>
</dbReference>
<evidence type="ECO:0000259" key="2">
    <source>
        <dbReference type="Pfam" id="PF07687"/>
    </source>
</evidence>
<sequence>MTTIEFELNALKAAEEIEGYVINIRRDLHKHPEIGLQEIRTIKVVTEELTKMGIDYEIVPNGGIIGFIHGEQPGKTLILRADLDALPMKENENNLKMKKIVVSNTSQAAHTCGHDGHTAMLLGAAKILVQHKDKVKGKVLLAFEQGEEMGGGIYNLLTRLYELGADGIWGIHLKSDIPTGKISVEPGPRMAASFSFNVLLKGKSGHGSRPDLSVAPLDCFTDFYSNLKAMRINTLDPFKTITYSIGMIHSGSAVNIIPESLQFSGTARYLDDDQGSHAASEFKRILEKVCDLHRCTYEFITEPIESDLFVYNQNDCAHIASLAVEKALGVNTLYSSPAWMGSESFAFYEKYFPGVFAFVGIKNLEKGVGAEHHNDFFDLDEDALKLGVASTVQYTIDFLNNEHQIVFAADKRDVKSLFIDNGFAQLIKQ</sequence>
<feature type="binding site" evidence="1">
    <location>
        <position position="172"/>
    </location>
    <ligand>
        <name>Mn(2+)</name>
        <dbReference type="ChEBI" id="CHEBI:29035"/>
        <label>2</label>
    </ligand>
</feature>
<dbReference type="EMBL" id="PDFK01000003">
    <property type="protein sequence ID" value="PKU51504.1"/>
    <property type="molecule type" value="Genomic_DNA"/>
</dbReference>
<dbReference type="InterPro" id="IPR036264">
    <property type="entry name" value="Bact_exopeptidase_dim_dom"/>
</dbReference>
<proteinExistence type="predicted"/>
<dbReference type="PANTHER" id="PTHR11014">
    <property type="entry name" value="PEPTIDASE M20 FAMILY MEMBER"/>
    <property type="match status" value="1"/>
</dbReference>
<accession>A0A2I0UZM4</accession>
<dbReference type="Pfam" id="PF07687">
    <property type="entry name" value="M20_dimer"/>
    <property type="match status" value="1"/>
</dbReference>
<feature type="binding site" evidence="1">
    <location>
        <position position="114"/>
    </location>
    <ligand>
        <name>Mn(2+)</name>
        <dbReference type="ChEBI" id="CHEBI:29035"/>
        <label>2</label>
    </ligand>
</feature>
<dbReference type="PANTHER" id="PTHR11014:SF63">
    <property type="entry name" value="METALLOPEPTIDASE, PUTATIVE (AFU_ORTHOLOGUE AFUA_6G09600)-RELATED"/>
    <property type="match status" value="1"/>
</dbReference>
<evidence type="ECO:0000313" key="4">
    <source>
        <dbReference type="Proteomes" id="UP000234956"/>
    </source>
</evidence>
<dbReference type="InterPro" id="IPR002933">
    <property type="entry name" value="Peptidase_M20"/>
</dbReference>
<dbReference type="PIRSF" id="PIRSF005962">
    <property type="entry name" value="Pept_M20D_amidohydro"/>
    <property type="match status" value="1"/>
</dbReference>
<feature type="binding site" evidence="1">
    <location>
        <position position="148"/>
    </location>
    <ligand>
        <name>Mn(2+)</name>
        <dbReference type="ChEBI" id="CHEBI:29035"/>
        <label>2</label>
    </ligand>
</feature>
<feature type="binding site" evidence="1">
    <location>
        <position position="112"/>
    </location>
    <ligand>
        <name>Mn(2+)</name>
        <dbReference type="ChEBI" id="CHEBI:29035"/>
        <label>2</label>
    </ligand>
</feature>
<protein>
    <submittedName>
        <fullName evidence="3">Amidohydrolase</fullName>
    </submittedName>
</protein>
<evidence type="ECO:0000313" key="3">
    <source>
        <dbReference type="EMBL" id="PKU51504.1"/>
    </source>
</evidence>
<dbReference type="Gene3D" id="3.30.70.360">
    <property type="match status" value="1"/>
</dbReference>
<dbReference type="NCBIfam" id="TIGR01891">
    <property type="entry name" value="amidohydrolases"/>
    <property type="match status" value="1"/>
</dbReference>
<feature type="binding site" evidence="1">
    <location>
        <position position="373"/>
    </location>
    <ligand>
        <name>Mn(2+)</name>
        <dbReference type="ChEBI" id="CHEBI:29035"/>
        <label>2</label>
    </ligand>
</feature>
<dbReference type="AlphaFoldDB" id="A0A2I0UZM4"/>
<comment type="cofactor">
    <cofactor evidence="1">
        <name>Mn(2+)</name>
        <dbReference type="ChEBI" id="CHEBI:29035"/>
    </cofactor>
    <text evidence="1">The Mn(2+) ion enhances activity.</text>
</comment>
<dbReference type="InterPro" id="IPR017439">
    <property type="entry name" value="Amidohydrolase"/>
</dbReference>
<reference evidence="3 4" key="1">
    <citation type="submission" date="2017-10" db="EMBL/GenBank/DDBJ databases">
        <title>Draft genome of Lysinibacillus fusiformis strain Juneja, a laboratory-derived pathogen of Drosophila melanogaster.</title>
        <authorList>
            <person name="Smith B.R."/>
            <person name="Unckless R.L."/>
        </authorList>
    </citation>
    <scope>NUCLEOTIDE SEQUENCE [LARGE SCALE GENOMIC DNA]</scope>
    <source>
        <strain evidence="3 4">Juneja</strain>
    </source>
</reference>
<dbReference type="Gene3D" id="3.40.630.10">
    <property type="entry name" value="Zn peptidases"/>
    <property type="match status" value="1"/>
</dbReference>
<comment type="caution">
    <text evidence="3">The sequence shown here is derived from an EMBL/GenBank/DDBJ whole genome shotgun (WGS) entry which is preliminary data.</text>
</comment>
<dbReference type="SUPFAM" id="SSF53187">
    <property type="entry name" value="Zn-dependent exopeptidases"/>
    <property type="match status" value="1"/>
</dbReference>
<keyword evidence="1" id="KW-0464">Manganese</keyword>
<dbReference type="GO" id="GO:0016787">
    <property type="term" value="F:hydrolase activity"/>
    <property type="evidence" value="ECO:0007669"/>
    <property type="project" value="UniProtKB-KW"/>
</dbReference>
<name>A0A2I0UZM4_9BACI</name>
<organism evidence="3 4">
    <name type="scientific">Lysinibacillus fusiformis</name>
    <dbReference type="NCBI Taxonomy" id="28031"/>
    <lineage>
        <taxon>Bacteria</taxon>
        <taxon>Bacillati</taxon>
        <taxon>Bacillota</taxon>
        <taxon>Bacilli</taxon>
        <taxon>Bacillales</taxon>
        <taxon>Bacillaceae</taxon>
        <taxon>Lysinibacillus</taxon>
    </lineage>
</organism>
<keyword evidence="3" id="KW-0378">Hydrolase</keyword>
<dbReference type="Proteomes" id="UP000234956">
    <property type="component" value="Unassembled WGS sequence"/>
</dbReference>
<keyword evidence="1" id="KW-0479">Metal-binding</keyword>